<evidence type="ECO:0000256" key="1">
    <source>
        <dbReference type="SAM" id="MobiDB-lite"/>
    </source>
</evidence>
<feature type="signal peptide" evidence="2">
    <location>
        <begin position="1"/>
        <end position="19"/>
    </location>
</feature>
<feature type="region of interest" description="Disordered" evidence="1">
    <location>
        <begin position="24"/>
        <end position="65"/>
    </location>
</feature>
<protein>
    <recommendedName>
        <fullName evidence="5">DUF481 domain-containing protein</fullName>
    </recommendedName>
</protein>
<comment type="caution">
    <text evidence="3">The sequence shown here is derived from an EMBL/GenBank/DDBJ whole genome shotgun (WGS) entry which is preliminary data.</text>
</comment>
<dbReference type="Pfam" id="PF04338">
    <property type="entry name" value="DUF481"/>
    <property type="match status" value="1"/>
</dbReference>
<dbReference type="RefSeq" id="WP_238807801.1">
    <property type="nucleotide sequence ID" value="NZ_CAKLPY010000002.1"/>
</dbReference>
<name>A0ABN8EWZ2_9BACT</name>
<evidence type="ECO:0000256" key="2">
    <source>
        <dbReference type="SAM" id="SignalP"/>
    </source>
</evidence>
<dbReference type="EMBL" id="CAKLPY010000002">
    <property type="protein sequence ID" value="CAH0997198.1"/>
    <property type="molecule type" value="Genomic_DNA"/>
</dbReference>
<evidence type="ECO:0000313" key="3">
    <source>
        <dbReference type="EMBL" id="CAH0997198.1"/>
    </source>
</evidence>
<keyword evidence="2" id="KW-0732">Signal</keyword>
<proteinExistence type="predicted"/>
<evidence type="ECO:0000313" key="4">
    <source>
        <dbReference type="Proteomes" id="UP000837932"/>
    </source>
</evidence>
<gene>
    <name evidence="3" type="ORF">EMA8858_03337</name>
</gene>
<dbReference type="Proteomes" id="UP000837932">
    <property type="component" value="Unassembled WGS sequence"/>
</dbReference>
<accession>A0ABN8EWZ2</accession>
<organism evidence="3 4">
    <name type="scientific">Emticicia aquatica</name>
    <dbReference type="NCBI Taxonomy" id="1681835"/>
    <lineage>
        <taxon>Bacteria</taxon>
        <taxon>Pseudomonadati</taxon>
        <taxon>Bacteroidota</taxon>
        <taxon>Cytophagia</taxon>
        <taxon>Cytophagales</taxon>
        <taxon>Leadbetterellaceae</taxon>
        <taxon>Emticicia</taxon>
    </lineage>
</organism>
<sequence>MKLKLLIILLTCFYLQTKAQDAPADTLQPINNPTMPADSTSEESEEEEGDDEGEEEEEEKDTTPAKFRFRIGADGTYTSGNVNRALAQFTSSFDWNISKIVKFSSSPSYVYGQQNKALTERETFVDLRSSMLYEKRFYYLAFTSFERSNLRKINNRFIGAGGFGFKLVQKKTAYISVTNVLLYEKTDFVVNEKFPDRNLWRNSTRLFGEYTFDEGKMSLSHTIYVQPSITEKNFRWNGNLILKYQLSKNVSFRSTIENSYESIVVPGRKNNDFRWTFGVVFEGRK</sequence>
<reference evidence="3" key="1">
    <citation type="submission" date="2021-12" db="EMBL/GenBank/DDBJ databases">
        <authorList>
            <person name="Rodrigo-Torres L."/>
            <person name="Arahal R. D."/>
            <person name="Lucena T."/>
        </authorList>
    </citation>
    <scope>NUCLEOTIDE SEQUENCE</scope>
    <source>
        <strain evidence="3">CECT 8858</strain>
    </source>
</reference>
<feature type="chain" id="PRO_5047514087" description="DUF481 domain-containing protein" evidence="2">
    <location>
        <begin position="20"/>
        <end position="285"/>
    </location>
</feature>
<dbReference type="InterPro" id="IPR007433">
    <property type="entry name" value="DUF481"/>
</dbReference>
<feature type="compositionally biased region" description="Polar residues" evidence="1">
    <location>
        <begin position="28"/>
        <end position="39"/>
    </location>
</feature>
<feature type="compositionally biased region" description="Acidic residues" evidence="1">
    <location>
        <begin position="40"/>
        <end position="60"/>
    </location>
</feature>
<evidence type="ECO:0008006" key="5">
    <source>
        <dbReference type="Google" id="ProtNLM"/>
    </source>
</evidence>
<keyword evidence="4" id="KW-1185">Reference proteome</keyword>